<dbReference type="GO" id="GO:0000155">
    <property type="term" value="F:phosphorelay sensor kinase activity"/>
    <property type="evidence" value="ECO:0007669"/>
    <property type="project" value="InterPro"/>
</dbReference>
<dbReference type="OrthoDB" id="60033at2759"/>
<keyword evidence="9" id="KW-1185">Reference proteome</keyword>
<feature type="region of interest" description="Disordered" evidence="6">
    <location>
        <begin position="361"/>
        <end position="394"/>
    </location>
</feature>
<evidence type="ECO:0000256" key="3">
    <source>
        <dbReference type="ARBA" id="ARBA00022679"/>
    </source>
</evidence>
<reference evidence="10" key="1">
    <citation type="submission" date="2020-01" db="EMBL/GenBank/DDBJ databases">
        <authorList>
            <consortium name="DOE Joint Genome Institute"/>
            <person name="Haridas S."/>
            <person name="Albert R."/>
            <person name="Binder M."/>
            <person name="Bloem J."/>
            <person name="Labutti K."/>
            <person name="Salamov A."/>
            <person name="Andreopoulos B."/>
            <person name="Baker S.E."/>
            <person name="Barry K."/>
            <person name="Bills G."/>
            <person name="Bluhm B.H."/>
            <person name="Cannon C."/>
            <person name="Castanera R."/>
            <person name="Culley D.E."/>
            <person name="Daum C."/>
            <person name="Ezra D."/>
            <person name="Gonzalez J.B."/>
            <person name="Henrissat B."/>
            <person name="Kuo A."/>
            <person name="Liang C."/>
            <person name="Lipzen A."/>
            <person name="Lutzoni F."/>
            <person name="Magnuson J."/>
            <person name="Mondo S."/>
            <person name="Nolan M."/>
            <person name="Ohm R."/>
            <person name="Pangilinan J."/>
            <person name="Park H.-J."/>
            <person name="Ramirez L."/>
            <person name="Alfaro M."/>
            <person name="Sun H."/>
            <person name="Tritt A."/>
            <person name="Yoshinaga Y."/>
            <person name="Zwiers L.-H."/>
            <person name="Turgeon B.G."/>
            <person name="Goodwin S.B."/>
            <person name="Spatafora J.W."/>
            <person name="Crous P.W."/>
            <person name="Grigoriev I.V."/>
        </authorList>
    </citation>
    <scope>NUCLEOTIDE SEQUENCE</scope>
    <source>
        <strain evidence="10">CBS 342.82</strain>
    </source>
</reference>
<dbReference type="Pfam" id="PF00072">
    <property type="entry name" value="Response_reg"/>
    <property type="match status" value="1"/>
</dbReference>
<comment type="catalytic activity">
    <reaction evidence="1">
        <text>ATP + protein L-histidine = ADP + protein N-phospho-L-histidine.</text>
        <dbReference type="EC" id="2.7.13.3"/>
    </reaction>
</comment>
<dbReference type="PRINTS" id="PR00344">
    <property type="entry name" value="BCTRLSENSOR"/>
</dbReference>
<evidence type="ECO:0000313" key="9">
    <source>
        <dbReference type="Proteomes" id="UP000504637"/>
    </source>
</evidence>
<dbReference type="SUPFAM" id="SSF47384">
    <property type="entry name" value="Homodimeric domain of signal transducing histidine kinase"/>
    <property type="match status" value="1"/>
</dbReference>
<dbReference type="PROSITE" id="PS50110">
    <property type="entry name" value="RESPONSE_REGULATORY"/>
    <property type="match status" value="1"/>
</dbReference>
<dbReference type="InterPro" id="IPR036890">
    <property type="entry name" value="HATPase_C_sf"/>
</dbReference>
<feature type="non-terminal residue" evidence="10">
    <location>
        <position position="1"/>
    </location>
</feature>
<feature type="modified residue" description="4-aspartylphosphate" evidence="5">
    <location>
        <position position="843"/>
    </location>
</feature>
<dbReference type="Proteomes" id="UP000504637">
    <property type="component" value="Unplaced"/>
</dbReference>
<dbReference type="SUPFAM" id="SSF55874">
    <property type="entry name" value="ATPase domain of HSP90 chaperone/DNA topoisomerase II/histidine kinase"/>
    <property type="match status" value="1"/>
</dbReference>
<gene>
    <name evidence="10" type="ORF">K489DRAFT_302523</name>
</gene>
<dbReference type="GeneID" id="54358257"/>
<dbReference type="RefSeq" id="XP_033461274.1">
    <property type="nucleotide sequence ID" value="XM_033600457.1"/>
</dbReference>
<dbReference type="InterPro" id="IPR004358">
    <property type="entry name" value="Sig_transdc_His_kin-like_C"/>
</dbReference>
<evidence type="ECO:0000313" key="10">
    <source>
        <dbReference type="RefSeq" id="XP_033461274.1"/>
    </source>
</evidence>
<dbReference type="EC" id="2.7.13.3" evidence="2"/>
<dbReference type="FunFam" id="1.10.287.130:FF:000100">
    <property type="entry name" value="Sensor histidine kinase/response regulator"/>
    <property type="match status" value="1"/>
</dbReference>
<dbReference type="SMART" id="SM00387">
    <property type="entry name" value="HATPase_c"/>
    <property type="match status" value="1"/>
</dbReference>
<dbReference type="Gene3D" id="3.30.565.10">
    <property type="entry name" value="Histidine kinase-like ATPase, C-terminal domain"/>
    <property type="match status" value="1"/>
</dbReference>
<keyword evidence="3" id="KW-0808">Transferase</keyword>
<dbReference type="InterPro" id="IPR003594">
    <property type="entry name" value="HATPase_dom"/>
</dbReference>
<dbReference type="Gene3D" id="3.40.50.2300">
    <property type="match status" value="1"/>
</dbReference>
<dbReference type="GO" id="GO:0009927">
    <property type="term" value="F:histidine phosphotransfer kinase activity"/>
    <property type="evidence" value="ECO:0007669"/>
    <property type="project" value="TreeGrafter"/>
</dbReference>
<evidence type="ECO:0000256" key="5">
    <source>
        <dbReference type="PROSITE-ProRule" id="PRU00169"/>
    </source>
</evidence>
<dbReference type="InterPro" id="IPR036097">
    <property type="entry name" value="HisK_dim/P_sf"/>
</dbReference>
<proteinExistence type="predicted"/>
<dbReference type="CDD" id="cd17546">
    <property type="entry name" value="REC_hyHK_CKI1_RcsC-like"/>
    <property type="match status" value="1"/>
</dbReference>
<reference evidence="10" key="2">
    <citation type="submission" date="2020-04" db="EMBL/GenBank/DDBJ databases">
        <authorList>
            <consortium name="NCBI Genome Project"/>
        </authorList>
    </citation>
    <scope>NUCLEOTIDE SEQUENCE</scope>
    <source>
        <strain evidence="10">CBS 342.82</strain>
    </source>
</reference>
<organism evidence="10">
    <name type="scientific">Dissoconium aciculare CBS 342.82</name>
    <dbReference type="NCBI Taxonomy" id="1314786"/>
    <lineage>
        <taxon>Eukaryota</taxon>
        <taxon>Fungi</taxon>
        <taxon>Dikarya</taxon>
        <taxon>Ascomycota</taxon>
        <taxon>Pezizomycotina</taxon>
        <taxon>Dothideomycetes</taxon>
        <taxon>Dothideomycetidae</taxon>
        <taxon>Mycosphaerellales</taxon>
        <taxon>Dissoconiaceae</taxon>
        <taxon>Dissoconium</taxon>
    </lineage>
</organism>
<evidence type="ECO:0000259" key="7">
    <source>
        <dbReference type="PROSITE" id="PS50109"/>
    </source>
</evidence>
<dbReference type="PROSITE" id="PS50109">
    <property type="entry name" value="HIS_KIN"/>
    <property type="match status" value="1"/>
</dbReference>
<protein>
    <recommendedName>
        <fullName evidence="2">histidine kinase</fullName>
        <ecNumber evidence="2">2.7.13.3</ecNumber>
    </recommendedName>
</protein>
<evidence type="ECO:0000259" key="8">
    <source>
        <dbReference type="PROSITE" id="PS50110"/>
    </source>
</evidence>
<dbReference type="InterPro" id="IPR005467">
    <property type="entry name" value="His_kinase_dom"/>
</dbReference>
<evidence type="ECO:0000256" key="6">
    <source>
        <dbReference type="SAM" id="MobiDB-lite"/>
    </source>
</evidence>
<feature type="non-terminal residue" evidence="10">
    <location>
        <position position="925"/>
    </location>
</feature>
<keyword evidence="4 10" id="KW-0418">Kinase</keyword>
<dbReference type="GO" id="GO:0005886">
    <property type="term" value="C:plasma membrane"/>
    <property type="evidence" value="ECO:0007669"/>
    <property type="project" value="TreeGrafter"/>
</dbReference>
<evidence type="ECO:0000256" key="2">
    <source>
        <dbReference type="ARBA" id="ARBA00012438"/>
    </source>
</evidence>
<dbReference type="InterPro" id="IPR011006">
    <property type="entry name" value="CheY-like_superfamily"/>
</dbReference>
<feature type="domain" description="Response regulatory" evidence="8">
    <location>
        <begin position="783"/>
        <end position="924"/>
    </location>
</feature>
<feature type="region of interest" description="Disordered" evidence="6">
    <location>
        <begin position="731"/>
        <end position="751"/>
    </location>
</feature>
<dbReference type="PANTHER" id="PTHR43047">
    <property type="entry name" value="TWO-COMPONENT HISTIDINE PROTEIN KINASE"/>
    <property type="match status" value="1"/>
</dbReference>
<reference evidence="10" key="3">
    <citation type="submission" date="2025-08" db="UniProtKB">
        <authorList>
            <consortium name="RefSeq"/>
        </authorList>
    </citation>
    <scope>IDENTIFICATION</scope>
    <source>
        <strain evidence="10">CBS 342.82</strain>
    </source>
</reference>
<dbReference type="Pfam" id="PF02518">
    <property type="entry name" value="HATPase_c"/>
    <property type="match status" value="1"/>
</dbReference>
<evidence type="ECO:0000256" key="4">
    <source>
        <dbReference type="ARBA" id="ARBA00022777"/>
    </source>
</evidence>
<dbReference type="SMART" id="SM00448">
    <property type="entry name" value="REC"/>
    <property type="match status" value="1"/>
</dbReference>
<dbReference type="SUPFAM" id="SSF52172">
    <property type="entry name" value="CheY-like"/>
    <property type="match status" value="1"/>
</dbReference>
<dbReference type="Gene3D" id="1.10.287.130">
    <property type="match status" value="1"/>
</dbReference>
<feature type="domain" description="Histidine kinase" evidence="7">
    <location>
        <begin position="519"/>
        <end position="637"/>
    </location>
</feature>
<keyword evidence="5" id="KW-0597">Phosphoprotein</keyword>
<accession>A0A6J3M8N9</accession>
<sequence length="925" mass="101083">ADVPSRQTICFPHHGTQGVLQHGDTGFSKETSRLYSDSESKVLEDLIALKTTLSQATDDDFFSIVTEGMSKMLGAEICFVMKRVLIDDQHTAVEMPPLGEPGSCLMAAALHYCTSTDGTGSRNTVTSTKYAAWDCPCAYMKHDKIFLIPDRLGEFITKNPNTLPYPCESYMALPLKSEGKCFAHFGAMWSPEAARARKLRWATVELIMHSLEDMILARLLKGPSFVKESTKVLDRSRIIPHEAVSAAQSLRPYAGSLSHELRTPMQGVVGMLDVMYATVQEAGGSQMDPSLQRVFATLKENIEAVQDSSRRVVEAADNVVHAYDMDMSVPDGPVELLDDSIDSAVPISAVSEKRPEILVAGSDLPLTRPNKRRQEDYASRSMDAQGSNKVPKLMRSASTCQCSESKRSSMSDGIPTEVSSASDLKGALNVDNSPPKLAIPHTSSRTIAPGLRHSDLRELIQHIIDESLKVGGRPDSAVAVETAQGAEIEVRVRKSDGTIGTKIIEWSVDDNVPDTLFIDEMDLSKLISRVFLNAIKFTDTLAARIRIHARMSNRGRYISIKITDNGPGIPEAFLPRLFKAFSQEDPSLTRSSEGLGLGLMVAKGIARKLGGDLTCNRTETEGPDRGTQFEIKVPLHAGETLSRPSSPFGSPHPQKAQLASIDQFENLPATSLPTSAAHYKWTKALQETVGHDSNDAVLPPKQRSAMLTVPSTPPSPRSLDDEVEHVHALPPPTSDAIAAPTLPSSPPLEATKPLKFFSQTKRETGASKNIDFDRDLAKKYPLNFLVAEDNKINRKLLVSMLGKFGYKNVLEAHDGTEAVRQMAHSLLHPDDSTNGPVDVILMDLWMPLMDGYEATERILSMDVFAATGQSQLHSSNRLSPPTVLAVTADVTDGALERAAWAGMKGFMSKPYKLIDLQRLIIEYCS</sequence>
<dbReference type="PANTHER" id="PTHR43047:SF2">
    <property type="entry name" value="HISTIDINE KINASE M7"/>
    <property type="match status" value="1"/>
</dbReference>
<evidence type="ECO:0000256" key="1">
    <source>
        <dbReference type="ARBA" id="ARBA00000085"/>
    </source>
</evidence>
<name>A0A6J3M8N9_9PEZI</name>
<dbReference type="AlphaFoldDB" id="A0A6J3M8N9"/>
<dbReference type="InterPro" id="IPR001789">
    <property type="entry name" value="Sig_transdc_resp-reg_receiver"/>
</dbReference>